<organism evidence="2 3">
    <name type="scientific">Tritonibacter multivorans</name>
    <dbReference type="NCBI Taxonomy" id="928856"/>
    <lineage>
        <taxon>Bacteria</taxon>
        <taxon>Pseudomonadati</taxon>
        <taxon>Pseudomonadota</taxon>
        <taxon>Alphaproteobacteria</taxon>
        <taxon>Rhodobacterales</taxon>
        <taxon>Paracoccaceae</taxon>
        <taxon>Tritonibacter</taxon>
    </lineage>
</organism>
<reference evidence="2 3" key="1">
    <citation type="submission" date="2015-09" db="EMBL/GenBank/DDBJ databases">
        <authorList>
            <consortium name="Swine Surveillance"/>
        </authorList>
    </citation>
    <scope>NUCLEOTIDE SEQUENCE [LARGE SCALE GENOMIC DNA]</scope>
    <source>
        <strain evidence="2 3">CECT 7557</strain>
    </source>
</reference>
<dbReference type="PROSITE" id="PS51257">
    <property type="entry name" value="PROKAR_LIPOPROTEIN"/>
    <property type="match status" value="1"/>
</dbReference>
<accession>A0A0P1GXS1</accession>
<feature type="chain" id="PRO_5006063860" description="Lipoprotein" evidence="1">
    <location>
        <begin position="21"/>
        <end position="116"/>
    </location>
</feature>
<name>A0A0P1GXS1_9RHOB</name>
<dbReference type="EMBL" id="CYSD01000039">
    <property type="protein sequence ID" value="CUH80410.1"/>
    <property type="molecule type" value="Genomic_DNA"/>
</dbReference>
<evidence type="ECO:0000313" key="2">
    <source>
        <dbReference type="EMBL" id="CUH80410.1"/>
    </source>
</evidence>
<protein>
    <recommendedName>
        <fullName evidence="4">Lipoprotein</fullName>
    </recommendedName>
</protein>
<proteinExistence type="predicted"/>
<dbReference type="AlphaFoldDB" id="A0A0P1GXS1"/>
<dbReference type="OrthoDB" id="7659281at2"/>
<feature type="signal peptide" evidence="1">
    <location>
        <begin position="1"/>
        <end position="20"/>
    </location>
</feature>
<keyword evidence="3" id="KW-1185">Reference proteome</keyword>
<evidence type="ECO:0000313" key="3">
    <source>
        <dbReference type="Proteomes" id="UP000052022"/>
    </source>
</evidence>
<evidence type="ECO:0000256" key="1">
    <source>
        <dbReference type="SAM" id="SignalP"/>
    </source>
</evidence>
<dbReference type="RefSeq" id="WP_058290906.1">
    <property type="nucleotide sequence ID" value="NZ_CYSD01000039.1"/>
</dbReference>
<sequence>MKLGTVILLAATALGISACASVNETRFPAYDGVHFRVTAKAESRRGNRAPFQVHVDRAARSTQGALEAAHHASTRYCIANFGSSRFDWTNVQTDAEGLAVLPLVKGDAVIKGICKT</sequence>
<evidence type="ECO:0008006" key="4">
    <source>
        <dbReference type="Google" id="ProtNLM"/>
    </source>
</evidence>
<dbReference type="STRING" id="928856.SAMN04488049_104163"/>
<gene>
    <name evidence="2" type="ORF">TRM7557_02880</name>
</gene>
<dbReference type="Proteomes" id="UP000052022">
    <property type="component" value="Unassembled WGS sequence"/>
</dbReference>
<keyword evidence="1" id="KW-0732">Signal</keyword>